<evidence type="ECO:0000313" key="2">
    <source>
        <dbReference type="EMBL" id="QSS61317.1"/>
    </source>
</evidence>
<gene>
    <name evidence="2" type="ORF">I7I51_03490</name>
</gene>
<dbReference type="EMBL" id="CP069111">
    <property type="protein sequence ID" value="QSS61317.1"/>
    <property type="molecule type" value="Genomic_DNA"/>
</dbReference>
<evidence type="ECO:0000256" key="1">
    <source>
        <dbReference type="SAM" id="MobiDB-lite"/>
    </source>
</evidence>
<dbReference type="AlphaFoldDB" id="A0A8A1MAX1"/>
<feature type="compositionally biased region" description="Polar residues" evidence="1">
    <location>
        <begin position="11"/>
        <end position="20"/>
    </location>
</feature>
<dbReference type="Proteomes" id="UP000663671">
    <property type="component" value="Chromosome 5"/>
</dbReference>
<organism evidence="2 3">
    <name type="scientific">Ajellomyces capsulatus</name>
    <name type="common">Darling's disease fungus</name>
    <name type="synonym">Histoplasma capsulatum</name>
    <dbReference type="NCBI Taxonomy" id="5037"/>
    <lineage>
        <taxon>Eukaryota</taxon>
        <taxon>Fungi</taxon>
        <taxon>Dikarya</taxon>
        <taxon>Ascomycota</taxon>
        <taxon>Pezizomycotina</taxon>
        <taxon>Eurotiomycetes</taxon>
        <taxon>Eurotiomycetidae</taxon>
        <taxon>Onygenales</taxon>
        <taxon>Ajellomycetaceae</taxon>
        <taxon>Histoplasma</taxon>
    </lineage>
</organism>
<reference evidence="2" key="1">
    <citation type="submission" date="2021-01" db="EMBL/GenBank/DDBJ databases">
        <title>Chromosome-level genome assembly of a human fungal pathogen reveals clustering of transcriptionally co-regulated genes.</title>
        <authorList>
            <person name="Voorhies M."/>
            <person name="Cohen S."/>
            <person name="Shea T.P."/>
            <person name="Petrus S."/>
            <person name="Munoz J.F."/>
            <person name="Poplawski S."/>
            <person name="Goldman W.E."/>
            <person name="Michael T."/>
            <person name="Cuomo C.A."/>
            <person name="Sil A."/>
            <person name="Beyhan S."/>
        </authorList>
    </citation>
    <scope>NUCLEOTIDE SEQUENCE</scope>
    <source>
        <strain evidence="2">WU24</strain>
    </source>
</reference>
<name>A0A8A1MAX1_AJECA</name>
<proteinExistence type="predicted"/>
<protein>
    <submittedName>
        <fullName evidence="2">Uncharacterized protein</fullName>
    </submittedName>
</protein>
<feature type="region of interest" description="Disordered" evidence="1">
    <location>
        <begin position="1"/>
        <end position="20"/>
    </location>
</feature>
<accession>A0A8A1MAX1</accession>
<dbReference type="VEuPathDB" id="FungiDB:I7I51_03490"/>
<sequence length="100" mass="10769">MRPSRRLAHRSPSSSQTLSVDTASLDSVGLVSLAQPPPSHLVVLTIPFCSLYPVITIQLTDITDTIIVLKAETARLSLLMIEIARLLDDRSSNCDVPAAS</sequence>
<evidence type="ECO:0000313" key="3">
    <source>
        <dbReference type="Proteomes" id="UP000663671"/>
    </source>
</evidence>